<sequence>MSCILPLGRGIILRFELFQGLTNALTAAQQSQIREIETAYKLLEIFQETLFICHSTHHLERMRP</sequence>
<organism evidence="1 2">
    <name type="scientific">Flavonifractor plautii</name>
    <name type="common">Fusobacterium plautii</name>
    <dbReference type="NCBI Taxonomy" id="292800"/>
    <lineage>
        <taxon>Bacteria</taxon>
        <taxon>Bacillati</taxon>
        <taxon>Bacillota</taxon>
        <taxon>Clostridia</taxon>
        <taxon>Eubacteriales</taxon>
        <taxon>Oscillospiraceae</taxon>
        <taxon>Flavonifractor</taxon>
    </lineage>
</organism>
<dbReference type="AlphaFoldDB" id="A0A174B245"/>
<protein>
    <submittedName>
        <fullName evidence="1">Uncharacterized protein</fullName>
    </submittedName>
</protein>
<evidence type="ECO:0000313" key="1">
    <source>
        <dbReference type="EMBL" id="CUN94453.1"/>
    </source>
</evidence>
<dbReference type="Proteomes" id="UP000095746">
    <property type="component" value="Unassembled WGS sequence"/>
</dbReference>
<accession>A0A174B245</accession>
<proteinExistence type="predicted"/>
<gene>
    <name evidence="1" type="ORF">ERS852411_00727</name>
</gene>
<reference evidence="1 2" key="1">
    <citation type="submission" date="2015-09" db="EMBL/GenBank/DDBJ databases">
        <authorList>
            <consortium name="Pathogen Informatics"/>
        </authorList>
    </citation>
    <scope>NUCLEOTIDE SEQUENCE [LARGE SCALE GENOMIC DNA]</scope>
    <source>
        <strain evidence="1 2">2789STDY5608854</strain>
    </source>
</reference>
<evidence type="ECO:0000313" key="2">
    <source>
        <dbReference type="Proteomes" id="UP000095746"/>
    </source>
</evidence>
<dbReference type="EMBL" id="CYZT01000028">
    <property type="protein sequence ID" value="CUN94453.1"/>
    <property type="molecule type" value="Genomic_DNA"/>
</dbReference>
<name>A0A174B245_FLAPL</name>